<organism evidence="1 2">
    <name type="scientific">Lacrimispora sphenoides JCM 1415</name>
    <dbReference type="NCBI Taxonomy" id="1297793"/>
    <lineage>
        <taxon>Bacteria</taxon>
        <taxon>Bacillati</taxon>
        <taxon>Bacillota</taxon>
        <taxon>Clostridia</taxon>
        <taxon>Lachnospirales</taxon>
        <taxon>Lachnospiraceae</taxon>
        <taxon>Lacrimispora</taxon>
    </lineage>
</organism>
<dbReference type="PANTHER" id="PTHR42999:SF1">
    <property type="entry name" value="PENTAPEPTIDE REPEAT-CONTAINING PROTEIN"/>
    <property type="match status" value="1"/>
</dbReference>
<dbReference type="Proteomes" id="UP000198970">
    <property type="component" value="Chromosome I"/>
</dbReference>
<dbReference type="SUPFAM" id="SSF141571">
    <property type="entry name" value="Pentapeptide repeat-like"/>
    <property type="match status" value="1"/>
</dbReference>
<keyword evidence="2" id="KW-1185">Reference proteome</keyword>
<dbReference type="Pfam" id="PF13599">
    <property type="entry name" value="Pentapeptide_4"/>
    <property type="match status" value="1"/>
</dbReference>
<reference evidence="1 2" key="1">
    <citation type="submission" date="2016-10" db="EMBL/GenBank/DDBJ databases">
        <authorList>
            <person name="Varghese N."/>
            <person name="Submissions S."/>
        </authorList>
    </citation>
    <scope>NUCLEOTIDE SEQUENCE [LARGE SCALE GENOMIC DNA]</scope>
    <source>
        <strain evidence="1 2">ATCC 19403</strain>
    </source>
</reference>
<protein>
    <submittedName>
        <fullName evidence="1">Uncharacterized protein YjbI, contains pentapeptide repeats</fullName>
    </submittedName>
</protein>
<evidence type="ECO:0000313" key="1">
    <source>
        <dbReference type="EMBL" id="SET90836.1"/>
    </source>
</evidence>
<dbReference type="InterPro" id="IPR052949">
    <property type="entry name" value="PA_immunity-related"/>
</dbReference>
<sequence>MSQKLLTPILPEAMDFVLEDVDELYRRKEQEEAVSDVLIRNLHVTEEDLSHMRFSAVIFENCIFQDCSFEKGEFTDVAFRACDISNCNFEDSYINRAEFSSSKGMGTKFCGNTMLHTVIKDCNFNYANFDSSRLEHIRVTDSQVRGGSLTQCRCKAFEWNRANLENASFFKTMMKGMDFTSSTIQGLVMSDNCTEIKGAVVDLYQAAELAKYLGIVIKN</sequence>
<dbReference type="InterPro" id="IPR001646">
    <property type="entry name" value="5peptide_repeat"/>
</dbReference>
<evidence type="ECO:0000313" key="2">
    <source>
        <dbReference type="Proteomes" id="UP000198970"/>
    </source>
</evidence>
<name>A0ABY1CBZ5_9FIRM</name>
<dbReference type="Gene3D" id="2.160.20.80">
    <property type="entry name" value="E3 ubiquitin-protein ligase SopA"/>
    <property type="match status" value="1"/>
</dbReference>
<dbReference type="RefSeq" id="WP_100042701.1">
    <property type="nucleotide sequence ID" value="NZ_LT630003.1"/>
</dbReference>
<dbReference type="EMBL" id="LT630003">
    <property type="protein sequence ID" value="SET90836.1"/>
    <property type="molecule type" value="Genomic_DNA"/>
</dbReference>
<proteinExistence type="predicted"/>
<dbReference type="Pfam" id="PF00805">
    <property type="entry name" value="Pentapeptide"/>
    <property type="match status" value="1"/>
</dbReference>
<accession>A0ABY1CBZ5</accession>
<dbReference type="PANTHER" id="PTHR42999">
    <property type="entry name" value="ANTIBIOTIC RESISTANCE PROTEIN MCBG"/>
    <property type="match status" value="1"/>
</dbReference>
<gene>
    <name evidence="1" type="ORF">SAMN02745906_2911</name>
</gene>